<dbReference type="GO" id="GO:0042302">
    <property type="term" value="F:structural constituent of cuticle"/>
    <property type="evidence" value="ECO:0007669"/>
    <property type="project" value="UniProtKB-UniRule"/>
</dbReference>
<evidence type="ECO:0000256" key="2">
    <source>
        <dbReference type="ARBA" id="ARBA00022729"/>
    </source>
</evidence>
<evidence type="ECO:0000256" key="4">
    <source>
        <dbReference type="SAM" id="SignalP"/>
    </source>
</evidence>
<feature type="signal peptide" evidence="4">
    <location>
        <begin position="1"/>
        <end position="17"/>
    </location>
</feature>
<dbReference type="AlphaFoldDB" id="A0A4U7BH45"/>
<gene>
    <name evidence="5" type="ORF">BJG85_SLAki162</name>
</gene>
<evidence type="ECO:0000256" key="1">
    <source>
        <dbReference type="ARBA" id="ARBA00022460"/>
    </source>
</evidence>
<dbReference type="PANTHER" id="PTHR12236">
    <property type="entry name" value="STRUCTURAL CONTITUENT OF CUTICLE"/>
    <property type="match status" value="1"/>
</dbReference>
<organism evidence="5">
    <name type="scientific">Spodoptera litura</name>
    <name type="common">Asian cotton leafworm</name>
    <dbReference type="NCBI Taxonomy" id="69820"/>
    <lineage>
        <taxon>Eukaryota</taxon>
        <taxon>Metazoa</taxon>
        <taxon>Ecdysozoa</taxon>
        <taxon>Arthropoda</taxon>
        <taxon>Hexapoda</taxon>
        <taxon>Insecta</taxon>
        <taxon>Pterygota</taxon>
        <taxon>Neoptera</taxon>
        <taxon>Endopterygota</taxon>
        <taxon>Lepidoptera</taxon>
        <taxon>Glossata</taxon>
        <taxon>Ditrysia</taxon>
        <taxon>Noctuoidea</taxon>
        <taxon>Noctuidae</taxon>
        <taxon>Amphipyrinae</taxon>
        <taxon>Spodoptera</taxon>
    </lineage>
</organism>
<proteinExistence type="predicted"/>
<keyword evidence="2 4" id="KW-0732">Signal</keyword>
<accession>A0A4U7BH45</accession>
<dbReference type="InterPro" id="IPR051217">
    <property type="entry name" value="Insect_Cuticle_Struc_Prot"/>
</dbReference>
<dbReference type="EMBL" id="CM008400">
    <property type="protein sequence ID" value="TKX27874.1"/>
    <property type="molecule type" value="Genomic_DNA"/>
</dbReference>
<dbReference type="PRINTS" id="PR00947">
    <property type="entry name" value="CUTICLE"/>
</dbReference>
<dbReference type="PANTHER" id="PTHR12236:SF76">
    <property type="entry name" value="ADULT-SPECIFIC CUTICULAR PROTEIN ACP-20-LIKE PROTEIN"/>
    <property type="match status" value="1"/>
</dbReference>
<dbReference type="PROSITE" id="PS51155">
    <property type="entry name" value="CHIT_BIND_RR_2"/>
    <property type="match status" value="1"/>
</dbReference>
<reference evidence="5" key="1">
    <citation type="journal article" date="2017" name="Nat. Ecol. Evol.">
        <title>Genomic adaptation to polyphagy and insecticides in a major East Asian noctuid pest.</title>
        <authorList>
            <person name="Cheng T."/>
            <person name="Wu J."/>
            <person name="Wu Y."/>
            <person name="Chilukuri R.V."/>
            <person name="Huang L."/>
            <person name="Yamamoto K."/>
            <person name="Feng L."/>
            <person name="Li W."/>
            <person name="Chen Z."/>
            <person name="Guo H."/>
            <person name="Liu J."/>
            <person name="Li S."/>
            <person name="Wang X."/>
            <person name="Peng L."/>
            <person name="Liu D."/>
            <person name="Guo Y."/>
            <person name="Fu B."/>
            <person name="Li Z."/>
            <person name="Liu C."/>
            <person name="Chen Y."/>
            <person name="Tomar A."/>
            <person name="Hilliou F."/>
            <person name="Montagne N."/>
            <person name="Jacquin-Joly E."/>
            <person name="d'Alencon E."/>
            <person name="Seth R.K."/>
            <person name="Bhatnagar R.K."/>
            <person name="Jouraku A."/>
            <person name="Shiotsuki T."/>
            <person name="Kadono-Okuda K."/>
            <person name="Promboon A."/>
            <person name="Smagghe G."/>
            <person name="Arunkumar K.P."/>
            <person name="Kishino H."/>
            <person name="Goldsmith M.R."/>
            <person name="Feng Q."/>
            <person name="Xia Q."/>
            <person name="Mita K."/>
        </authorList>
    </citation>
    <scope>NUCLEOTIDE SEQUENCE [LARGE SCALE GENOMIC DNA]</scope>
    <source>
        <strain evidence="5">Ishihara</strain>
        <tissue evidence="5">Whole body</tissue>
    </source>
</reference>
<dbReference type="GO" id="GO:0005615">
    <property type="term" value="C:extracellular space"/>
    <property type="evidence" value="ECO:0007669"/>
    <property type="project" value="TreeGrafter"/>
</dbReference>
<protein>
    <submittedName>
        <fullName evidence="5">Cuticular protein RR-2</fullName>
    </submittedName>
</protein>
<dbReference type="Pfam" id="PF00379">
    <property type="entry name" value="Chitin_bind_4"/>
    <property type="match status" value="1"/>
</dbReference>
<dbReference type="InterPro" id="IPR000618">
    <property type="entry name" value="Insect_cuticle"/>
</dbReference>
<sequence>MFAKILAVSALVAVARAGHLGLGGYSVSSQHNLVHHDSHYAAAPLATYAHATPLVHAAPVVHAPVVHAAPVAHVIAAPVEVHGGHYSHGHEDYYAHPKYKYSYSVEDPHTGDHKSQHEVRDGDVVKGEYSLLQPDGSFRKVSYTADDHNGYVEQNNQNHSFFLDLNS</sequence>
<name>A0A4U7BH45_SPOLT</name>
<feature type="chain" id="PRO_5020721351" evidence="4">
    <location>
        <begin position="18"/>
        <end position="167"/>
    </location>
</feature>
<keyword evidence="1 3" id="KW-0193">Cuticle</keyword>
<dbReference type="GO" id="GO:0031012">
    <property type="term" value="C:extracellular matrix"/>
    <property type="evidence" value="ECO:0007669"/>
    <property type="project" value="TreeGrafter"/>
</dbReference>
<evidence type="ECO:0000256" key="3">
    <source>
        <dbReference type="PROSITE-ProRule" id="PRU00497"/>
    </source>
</evidence>
<evidence type="ECO:0000313" key="5">
    <source>
        <dbReference type="EMBL" id="TKX27874.1"/>
    </source>
</evidence>